<evidence type="ECO:0000313" key="2">
    <source>
        <dbReference type="EMBL" id="KAJ3641867.1"/>
    </source>
</evidence>
<organism evidence="2 3">
    <name type="scientific">Zophobas morio</name>
    <dbReference type="NCBI Taxonomy" id="2755281"/>
    <lineage>
        <taxon>Eukaryota</taxon>
        <taxon>Metazoa</taxon>
        <taxon>Ecdysozoa</taxon>
        <taxon>Arthropoda</taxon>
        <taxon>Hexapoda</taxon>
        <taxon>Insecta</taxon>
        <taxon>Pterygota</taxon>
        <taxon>Neoptera</taxon>
        <taxon>Endopterygota</taxon>
        <taxon>Coleoptera</taxon>
        <taxon>Polyphaga</taxon>
        <taxon>Cucujiformia</taxon>
        <taxon>Tenebrionidae</taxon>
        <taxon>Zophobas</taxon>
    </lineage>
</organism>
<protein>
    <submittedName>
        <fullName evidence="2">Uncharacterized protein</fullName>
    </submittedName>
</protein>
<name>A0AA38HSH8_9CUCU</name>
<keyword evidence="3" id="KW-1185">Reference proteome</keyword>
<reference evidence="2" key="1">
    <citation type="journal article" date="2023" name="G3 (Bethesda)">
        <title>Whole genome assemblies of Zophobas morio and Tenebrio molitor.</title>
        <authorList>
            <person name="Kaur S."/>
            <person name="Stinson S.A."/>
            <person name="diCenzo G.C."/>
        </authorList>
    </citation>
    <scope>NUCLEOTIDE SEQUENCE</scope>
    <source>
        <strain evidence="2">QUZm001</strain>
    </source>
</reference>
<dbReference type="AlphaFoldDB" id="A0AA38HSH8"/>
<dbReference type="EMBL" id="JALNTZ010000009">
    <property type="protein sequence ID" value="KAJ3641867.1"/>
    <property type="molecule type" value="Genomic_DNA"/>
</dbReference>
<dbReference type="Proteomes" id="UP001168821">
    <property type="component" value="Unassembled WGS sequence"/>
</dbReference>
<sequence length="180" mass="20660">MFADDTAFWTSHRNSERATRIRKNNNSPIRRRYHPVCTFFLRHSGTGTESTAHQQIDSLFRRMEDESQQNENGTLIFTRKRTNIKPFGQLKIDGHPIQPEKVVMYLGLQLDTRLNLKHHIKTTVTKGNAAIRILYPLLARNSANSDENKLILNLQANYPSPDNIRSPSVGPLFKLHNGIT</sequence>
<evidence type="ECO:0000313" key="3">
    <source>
        <dbReference type="Proteomes" id="UP001168821"/>
    </source>
</evidence>
<gene>
    <name evidence="2" type="ORF">Zmor_028337</name>
</gene>
<proteinExistence type="predicted"/>
<comment type="caution">
    <text evidence="2">The sequence shown here is derived from an EMBL/GenBank/DDBJ whole genome shotgun (WGS) entry which is preliminary data.</text>
</comment>
<evidence type="ECO:0000256" key="1">
    <source>
        <dbReference type="SAM" id="MobiDB-lite"/>
    </source>
</evidence>
<feature type="region of interest" description="Disordered" evidence="1">
    <location>
        <begin position="1"/>
        <end position="26"/>
    </location>
</feature>
<accession>A0AA38HSH8</accession>